<reference evidence="1" key="1">
    <citation type="submission" date="2013-07" db="EMBL/GenBank/DDBJ databases">
        <title>The genome of an arbuscular mycorrhizal fungus provides insights into the evolution of the oldest plant symbiosis.</title>
        <authorList>
            <consortium name="DOE Joint Genome Institute"/>
            <person name="Tisserant E."/>
            <person name="Malbreil M."/>
            <person name="Kuo A."/>
            <person name="Kohler A."/>
            <person name="Symeonidi A."/>
            <person name="Balestrini R."/>
            <person name="Charron P."/>
            <person name="Duensing N."/>
            <person name="Frei-dit-Frey N."/>
            <person name="Gianinazzi-Pearson V."/>
            <person name="Gilbert B."/>
            <person name="Handa Y."/>
            <person name="Hijri M."/>
            <person name="Kaul R."/>
            <person name="Kawaguchi M."/>
            <person name="Krajinski F."/>
            <person name="Lammers P."/>
            <person name="Lapierre D."/>
            <person name="Masclaux F.G."/>
            <person name="Murat C."/>
            <person name="Morin E."/>
            <person name="Ndikumana S."/>
            <person name="Pagni M."/>
            <person name="Petitpierre D."/>
            <person name="Requena N."/>
            <person name="Rosikiewicz P."/>
            <person name="Riley R."/>
            <person name="Saito K."/>
            <person name="San Clemente H."/>
            <person name="Shapiro H."/>
            <person name="van Tuinen D."/>
            <person name="Becard G."/>
            <person name="Bonfante P."/>
            <person name="Paszkowski U."/>
            <person name="Shachar-Hill Y."/>
            <person name="Young J.P."/>
            <person name="Sanders I.R."/>
            <person name="Henrissat B."/>
            <person name="Rensing S.A."/>
            <person name="Grigoriev I.V."/>
            <person name="Corradi N."/>
            <person name="Roux C."/>
            <person name="Martin F."/>
        </authorList>
    </citation>
    <scope>NUCLEOTIDE SEQUENCE</scope>
    <source>
        <strain evidence="1">DAOM 197198</strain>
    </source>
</reference>
<proteinExistence type="predicted"/>
<gene>
    <name evidence="1" type="ORF">GLOINDRAFT_93233</name>
</gene>
<name>U9UT00_RHIID</name>
<accession>U9UT00</accession>
<protein>
    <submittedName>
        <fullName evidence="1">Uncharacterized protein</fullName>
    </submittedName>
</protein>
<dbReference type="EMBL" id="KI278934">
    <property type="protein sequence ID" value="ESA18736.1"/>
    <property type="molecule type" value="Genomic_DNA"/>
</dbReference>
<organism evidence="1">
    <name type="scientific">Rhizophagus irregularis (strain DAOM 181602 / DAOM 197198 / MUCL 43194)</name>
    <name type="common">Arbuscular mycorrhizal fungus</name>
    <name type="synonym">Glomus intraradices</name>
    <dbReference type="NCBI Taxonomy" id="747089"/>
    <lineage>
        <taxon>Eukaryota</taxon>
        <taxon>Fungi</taxon>
        <taxon>Fungi incertae sedis</taxon>
        <taxon>Mucoromycota</taxon>
        <taxon>Glomeromycotina</taxon>
        <taxon>Glomeromycetes</taxon>
        <taxon>Glomerales</taxon>
        <taxon>Glomeraceae</taxon>
        <taxon>Rhizophagus</taxon>
    </lineage>
</organism>
<evidence type="ECO:0000313" key="1">
    <source>
        <dbReference type="EMBL" id="ESA18736.1"/>
    </source>
</evidence>
<sequence length="121" mass="13975">MIHISNELLLFGQVLSTKLLRNERLQPRNASIRNRELTLEVVKNLHFFGMEGLRGGNVSVYQYLKFECQICQLMIFCREERITGNVVTGRLNNEQDMVDIGDTYQGKKLCFFSEGVMLVTI</sequence>
<dbReference type="HOGENOM" id="CLU_2039271_0_0_1"/>
<dbReference type="AlphaFoldDB" id="U9UT00"/>